<dbReference type="InterPro" id="IPR052295">
    <property type="entry name" value="Odorant-binding_protein"/>
</dbReference>
<dbReference type="InterPro" id="IPR036728">
    <property type="entry name" value="PBP_GOBP_sf"/>
</dbReference>
<accession>A0A6M9TZJ5</accession>
<dbReference type="PANTHER" id="PTHR21066">
    <property type="entry name" value="ODORANT-BINDING PROTEIN 59A-RELATED"/>
    <property type="match status" value="1"/>
</dbReference>
<comment type="similarity">
    <text evidence="2">Belongs to the PBP/GOBP family.</text>
</comment>
<dbReference type="GO" id="GO:0005576">
    <property type="term" value="C:extracellular region"/>
    <property type="evidence" value="ECO:0007669"/>
    <property type="project" value="UniProtKB-SubCell"/>
</dbReference>
<keyword evidence="3" id="KW-0964">Secreted</keyword>
<comment type="subcellular location">
    <subcellularLocation>
        <location evidence="1">Secreted</location>
    </subcellularLocation>
</comment>
<dbReference type="AlphaFoldDB" id="A0A6M9TZJ5"/>
<dbReference type="PANTHER" id="PTHR21066:SF18">
    <property type="entry name" value="ODORANT-BINDING PROTEIN 73A, ISOFORM B"/>
    <property type="match status" value="1"/>
</dbReference>
<proteinExistence type="evidence at transcript level"/>
<dbReference type="EMBL" id="MT474506">
    <property type="protein sequence ID" value="QKN21218.1"/>
    <property type="molecule type" value="mRNA"/>
</dbReference>
<organism evidence="4">
    <name type="scientific">Zeugodacus cucurbitae</name>
    <name type="common">Melon fruit fly</name>
    <name type="synonym">Bactrocera cucurbitae</name>
    <dbReference type="NCBI Taxonomy" id="28588"/>
    <lineage>
        <taxon>Eukaryota</taxon>
        <taxon>Metazoa</taxon>
        <taxon>Ecdysozoa</taxon>
        <taxon>Arthropoda</taxon>
        <taxon>Hexapoda</taxon>
        <taxon>Insecta</taxon>
        <taxon>Pterygota</taxon>
        <taxon>Neoptera</taxon>
        <taxon>Endopterygota</taxon>
        <taxon>Diptera</taxon>
        <taxon>Brachycera</taxon>
        <taxon>Muscomorpha</taxon>
        <taxon>Tephritoidea</taxon>
        <taxon>Tephritidae</taxon>
        <taxon>Zeugodacus</taxon>
        <taxon>Zeugodacus</taxon>
    </lineage>
</organism>
<name>A0A6M9TZJ5_ZEUCU</name>
<evidence type="ECO:0000313" key="4">
    <source>
        <dbReference type="EMBL" id="QKN21218.1"/>
    </source>
</evidence>
<dbReference type="SUPFAM" id="SSF47565">
    <property type="entry name" value="Insect pheromone/odorant-binding proteins"/>
    <property type="match status" value="1"/>
</dbReference>
<reference evidence="4" key="1">
    <citation type="journal article" date="2020" name="Mol. Phylogenet. Evol.">
        <title>Analyses of chemosensory genes provide insight into the evolution of behavioral differences to phytochemicals in Bactrocera species.</title>
        <authorList>
            <person name="Wu Z."/>
            <person name="Cui Y."/>
            <person name="Ma J."/>
            <person name="Qu M."/>
            <person name="Lin J."/>
        </authorList>
    </citation>
    <scope>NUCLEOTIDE SEQUENCE</scope>
</reference>
<evidence type="ECO:0000256" key="2">
    <source>
        <dbReference type="ARBA" id="ARBA00008098"/>
    </source>
</evidence>
<protein>
    <submittedName>
        <fullName evidence="4">Odorant-binding protein</fullName>
    </submittedName>
</protein>
<dbReference type="GO" id="GO:0005549">
    <property type="term" value="F:odorant binding"/>
    <property type="evidence" value="ECO:0007669"/>
    <property type="project" value="InterPro"/>
</dbReference>
<sequence length="272" mass="31108">MISNVVYRAYIGFIILDIASILVTDAHGNFFTKNRCLNPPRTARRVESFIQECQEDVKNKLISGKMSFPTINKIKNIFSAEAYYILKNEVNEDYSALDINEENISGTKSPPTTSSAPSVIHTIEDNSNLESRHDVLYQFEPDKRHVTHLAQHFRRISYDPRSGIYHPTLVPAEEKRLAGCLLHCVYAKNNAIDKFGWPTLDGLVNFYSEGVNEHRFFMATLRSANLCLHAISIKYNINRRKLPKRGESCDLAFDVFDCISDQITGYCLNQYE</sequence>
<evidence type="ECO:0000256" key="3">
    <source>
        <dbReference type="ARBA" id="ARBA00022525"/>
    </source>
</evidence>
<gene>
    <name evidence="4" type="primary">OBP73a</name>
</gene>
<evidence type="ECO:0000256" key="1">
    <source>
        <dbReference type="ARBA" id="ARBA00004613"/>
    </source>
</evidence>